<name>A0A217ER92_BPGO3</name>
<gene>
    <name evidence="1" type="ORF">Goe3_c15200</name>
</gene>
<organism evidence="1 2">
    <name type="scientific">Bacillus phage vB_BsuM-Goe3</name>
    <dbReference type="NCBI Taxonomy" id="1933063"/>
    <lineage>
        <taxon>Viruses</taxon>
        <taxon>Duplodnaviria</taxon>
        <taxon>Heunggongvirae</taxon>
        <taxon>Uroviricota</taxon>
        <taxon>Caudoviricetes</taxon>
        <taxon>Herelleviridae</taxon>
        <taxon>Bastillevirinae</taxon>
        <taxon>Grisebachstrassevirus</taxon>
        <taxon>Grisebachstrassevirus goe3</taxon>
    </lineage>
</organism>
<keyword evidence="2" id="KW-1185">Reference proteome</keyword>
<proteinExistence type="predicted"/>
<organismHost>
    <name type="scientific">Bacillus subtilis</name>
    <dbReference type="NCBI Taxonomy" id="1423"/>
</organismHost>
<sequence>MASLKVKSLVHWFDNTDQHIVPVGEVFNAYVRDDKTFVTFPNGEEVVIGINGEVWDEWKIVE</sequence>
<dbReference type="Proteomes" id="UP000221795">
    <property type="component" value="Segment"/>
</dbReference>
<reference evidence="1" key="1">
    <citation type="journal article" date="2017" name="Viruses">
        <title>Characterization of Bacillus subtilis Viruses vB_BsuM-Goe2 and vB_BsuM-Goe3.</title>
        <authorList>
            <person name="Willms I.M."/>
            <person name="Hoppert M."/>
            <person name="Hertel R."/>
        </authorList>
    </citation>
    <scope>NUCLEOTIDE SEQUENCE [LARGE SCALE GENOMIC DNA]</scope>
</reference>
<evidence type="ECO:0000313" key="2">
    <source>
        <dbReference type="Proteomes" id="UP000221795"/>
    </source>
</evidence>
<protein>
    <submittedName>
        <fullName evidence="1">Uncharacterized protein</fullName>
    </submittedName>
</protein>
<evidence type="ECO:0000313" key="1">
    <source>
        <dbReference type="EMBL" id="APZ82613.1"/>
    </source>
</evidence>
<dbReference type="EMBL" id="KY368640">
    <property type="protein sequence ID" value="APZ82613.1"/>
    <property type="molecule type" value="Genomic_DNA"/>
</dbReference>
<accession>A0A217ER92</accession>